<dbReference type="Proteomes" id="UP001146120">
    <property type="component" value="Unassembled WGS sequence"/>
</dbReference>
<evidence type="ECO:0000313" key="8">
    <source>
        <dbReference type="Proteomes" id="UP001146120"/>
    </source>
</evidence>
<evidence type="ECO:0000256" key="1">
    <source>
        <dbReference type="ARBA" id="ARBA00004170"/>
    </source>
</evidence>
<evidence type="ECO:0000256" key="4">
    <source>
        <dbReference type="ARBA" id="ARBA00022927"/>
    </source>
</evidence>
<comment type="similarity">
    <text evidence="2 6">Belongs to the VPS35 family.</text>
</comment>
<evidence type="ECO:0000256" key="5">
    <source>
        <dbReference type="ARBA" id="ARBA00023136"/>
    </source>
</evidence>
<keyword evidence="3 6" id="KW-0813">Transport</keyword>
<sequence>MEKSSSLRAFVLDDQGQDDLLKEALKNAREQGFRMKRAMDTGELNGVLKHAAEVLRELRTSLLSPKNYYHLYMQVLDELRDLESYFDDLHRSGTSIRTLYERVQSSGNVLPRLYLLVTVGSVYIKSKEAPAREILTDLVEMTKGVQYPLRGLFLRNYLSVCVKDKLPDVGSEYEGAGGSTEDAIAFLLQNLSEMNRLWIRMQHQKAGQQAAKDKVTREKERQDLRLLVGSSLVRLSQMEGVTATVYANQVLPKLLETVVACKDKIAQQYLMDCIIQVFPDEYHLQNLEKLLGALSELHEAVDSPAILVTLLERLLKYRESSNDSRALSLANGNGDVDSAQKGDEMFQLILTCVTKLSMSPSPEQQTSVLPLFVMFITFTLKCFDAKTELLRRAMNCCLTSLHEQQQKMAADKASLAKRDHVTNHVKQLQVVLIEALTIPQLMEIECWSELTKFLPWKTRKLVVLDFVQILTKRKERIDELREVEFLLEVLTPLTRDDPNEPTTDPTAAGIREEFEREQTTVSKVIHLLDSDDLDVKFQMFSVTRRSFGQGGVFRIRFTLVPLVFQSLALARALEKRKTDFKTTPREVLQFVHEIVTALASKVDQMSVSSVNLFLECALAADSCGFEAIAYEFITQAFIVYEDQITNSREEWKALELMVLSLCACTSLSAANYEVLATKTTQYAAKLLKKQEQGAMVLNCAHLFWHRNLRDGKRVLECLQRSLRIADSCSSSSSGQVSLFLEILEAYLYFFEQKVPEVTQQYLHGLVALVKEHLENMEHGQPRNEGEMRYRLILRHMESKAIAVSQSSLDG</sequence>
<evidence type="ECO:0000256" key="2">
    <source>
        <dbReference type="ARBA" id="ARBA00006536"/>
    </source>
</evidence>
<dbReference type="PIRSF" id="PIRSF009375">
    <property type="entry name" value="Retromer_Vps35"/>
    <property type="match status" value="1"/>
</dbReference>
<dbReference type="GO" id="GO:0005770">
    <property type="term" value="C:late endosome"/>
    <property type="evidence" value="ECO:0007669"/>
    <property type="project" value="TreeGrafter"/>
</dbReference>
<keyword evidence="8" id="KW-1185">Reference proteome</keyword>
<dbReference type="PANTHER" id="PTHR11099">
    <property type="entry name" value="VACUOLAR SORTING PROTEIN 35"/>
    <property type="match status" value="1"/>
</dbReference>
<dbReference type="GO" id="GO:0005829">
    <property type="term" value="C:cytosol"/>
    <property type="evidence" value="ECO:0007669"/>
    <property type="project" value="GOC"/>
</dbReference>
<keyword evidence="5" id="KW-0472">Membrane</keyword>
<dbReference type="GO" id="GO:0030906">
    <property type="term" value="C:retromer, cargo-selective complex"/>
    <property type="evidence" value="ECO:0007669"/>
    <property type="project" value="InterPro"/>
</dbReference>
<keyword evidence="4 6" id="KW-0653">Protein transport</keyword>
<comment type="function">
    <text evidence="6">Plays a role in vesicular protein sorting.</text>
</comment>
<dbReference type="PANTHER" id="PTHR11099:SF0">
    <property type="entry name" value="VACUOLAR PROTEIN SORTING-ASSOCIATED PROTEIN 35"/>
    <property type="match status" value="1"/>
</dbReference>
<proteinExistence type="inferred from homology"/>
<dbReference type="InterPro" id="IPR005378">
    <property type="entry name" value="Vps35"/>
</dbReference>
<dbReference type="GO" id="GO:0006886">
    <property type="term" value="P:intracellular protein transport"/>
    <property type="evidence" value="ECO:0007669"/>
    <property type="project" value="TreeGrafter"/>
</dbReference>
<organism evidence="7 8">
    <name type="scientific">Lagenidium giganteum</name>
    <dbReference type="NCBI Taxonomy" id="4803"/>
    <lineage>
        <taxon>Eukaryota</taxon>
        <taxon>Sar</taxon>
        <taxon>Stramenopiles</taxon>
        <taxon>Oomycota</taxon>
        <taxon>Peronosporomycetes</taxon>
        <taxon>Pythiales</taxon>
        <taxon>Pythiaceae</taxon>
    </lineage>
</organism>
<protein>
    <recommendedName>
        <fullName evidence="6">Vacuolar protein sorting-associated protein 35</fullName>
    </recommendedName>
</protein>
<dbReference type="EMBL" id="DAKRPA010000136">
    <property type="protein sequence ID" value="DAZ97408.1"/>
    <property type="molecule type" value="Genomic_DNA"/>
</dbReference>
<dbReference type="Gene3D" id="1.25.40.660">
    <property type="entry name" value="Vacuolar protein sorting-associated protein 35, helical subcomplex Vps35-C"/>
    <property type="match status" value="1"/>
</dbReference>
<reference evidence="7" key="1">
    <citation type="submission" date="2022-11" db="EMBL/GenBank/DDBJ databases">
        <authorList>
            <person name="Morgan W.R."/>
            <person name="Tartar A."/>
        </authorList>
    </citation>
    <scope>NUCLEOTIDE SEQUENCE</scope>
    <source>
        <strain evidence="7">ARSEF 373</strain>
    </source>
</reference>
<evidence type="ECO:0000256" key="6">
    <source>
        <dbReference type="PIRNR" id="PIRNR009375"/>
    </source>
</evidence>
<dbReference type="Pfam" id="PF03635">
    <property type="entry name" value="Vps35"/>
    <property type="match status" value="1"/>
</dbReference>
<evidence type="ECO:0000256" key="3">
    <source>
        <dbReference type="ARBA" id="ARBA00022448"/>
    </source>
</evidence>
<dbReference type="InterPro" id="IPR042491">
    <property type="entry name" value="Vps35_C"/>
</dbReference>
<accession>A0AAV2YVI0</accession>
<comment type="caution">
    <text evidence="7">The sequence shown here is derived from an EMBL/GenBank/DDBJ whole genome shotgun (WGS) entry which is preliminary data.</text>
</comment>
<name>A0AAV2YVI0_9STRA</name>
<dbReference type="GO" id="GO:0042147">
    <property type="term" value="P:retrograde transport, endosome to Golgi"/>
    <property type="evidence" value="ECO:0007669"/>
    <property type="project" value="InterPro"/>
</dbReference>
<comment type="subcellular location">
    <subcellularLocation>
        <location evidence="1">Membrane</location>
        <topology evidence="1">Peripheral membrane protein</topology>
    </subcellularLocation>
</comment>
<evidence type="ECO:0000313" key="7">
    <source>
        <dbReference type="EMBL" id="DAZ97408.1"/>
    </source>
</evidence>
<dbReference type="AlphaFoldDB" id="A0AAV2YVI0"/>
<reference evidence="7" key="2">
    <citation type="journal article" date="2023" name="Microbiol Resour">
        <title>Decontamination and Annotation of the Draft Genome Sequence of the Oomycete Lagenidium giganteum ARSEF 373.</title>
        <authorList>
            <person name="Morgan W.R."/>
            <person name="Tartar A."/>
        </authorList>
    </citation>
    <scope>NUCLEOTIDE SEQUENCE</scope>
    <source>
        <strain evidence="7">ARSEF 373</strain>
    </source>
</reference>
<gene>
    <name evidence="7" type="ORF">N0F65_011292</name>
</gene>